<protein>
    <submittedName>
        <fullName evidence="2">Methyltransferase domain-containing protein</fullName>
    </submittedName>
</protein>
<name>A0A7C5U6N4_CALS0</name>
<dbReference type="EMBL" id="DRXS01000039">
    <property type="protein sequence ID" value="HHR40327.1"/>
    <property type="molecule type" value="Genomic_DNA"/>
</dbReference>
<comment type="caution">
    <text evidence="2">The sequence shown here is derived from an EMBL/GenBank/DDBJ whole genome shotgun (WGS) entry which is preliminary data.</text>
</comment>
<accession>A0A7C5U6N4</accession>
<reference evidence="2" key="1">
    <citation type="journal article" date="2020" name="mSystems">
        <title>Genome- and Community-Level Interaction Insights into Carbon Utilization and Element Cycling Functions of Hydrothermarchaeota in Hydrothermal Sediment.</title>
        <authorList>
            <person name="Zhou Z."/>
            <person name="Liu Y."/>
            <person name="Xu W."/>
            <person name="Pan J."/>
            <person name="Luo Z.H."/>
            <person name="Li M."/>
        </authorList>
    </citation>
    <scope>NUCLEOTIDE SEQUENCE [LARGE SCALE GENOMIC DNA]</scope>
    <source>
        <strain evidence="2">SpSt-1084</strain>
    </source>
</reference>
<evidence type="ECO:0000313" key="2">
    <source>
        <dbReference type="EMBL" id="HHR40327.1"/>
    </source>
</evidence>
<dbReference type="Pfam" id="PF08241">
    <property type="entry name" value="Methyltransf_11"/>
    <property type="match status" value="1"/>
</dbReference>
<dbReference type="Gene3D" id="3.40.50.150">
    <property type="entry name" value="Vaccinia Virus protein VP39"/>
    <property type="match status" value="1"/>
</dbReference>
<dbReference type="AlphaFoldDB" id="A0A7C5U6N4"/>
<dbReference type="InterPro" id="IPR029063">
    <property type="entry name" value="SAM-dependent_MTases_sf"/>
</dbReference>
<dbReference type="GO" id="GO:0008757">
    <property type="term" value="F:S-adenosylmethionine-dependent methyltransferase activity"/>
    <property type="evidence" value="ECO:0007669"/>
    <property type="project" value="InterPro"/>
</dbReference>
<evidence type="ECO:0000259" key="1">
    <source>
        <dbReference type="Pfam" id="PF08241"/>
    </source>
</evidence>
<proteinExistence type="predicted"/>
<keyword evidence="2" id="KW-0489">Methyltransferase</keyword>
<keyword evidence="2" id="KW-0808">Transferase</keyword>
<sequence length="161" mass="17757">MNVVEELKQAELTGRVFFIGDAEAAVMTAEKLGLSEVYVADDDWAKLEKVASAQKSVKVVPVYTRVIERLVELPSQSFDVIVSLNGLEKALNKPGFMTEALRLLKEGGTLVISTRLRTFFHKTGIKKDLLEKLLGTRGYRQQSVKKGGGRVFAVLVKSSSQ</sequence>
<dbReference type="GO" id="GO:0032259">
    <property type="term" value="P:methylation"/>
    <property type="evidence" value="ECO:0007669"/>
    <property type="project" value="UniProtKB-KW"/>
</dbReference>
<dbReference type="SUPFAM" id="SSF53335">
    <property type="entry name" value="S-adenosyl-L-methionine-dependent methyltransferases"/>
    <property type="match status" value="1"/>
</dbReference>
<dbReference type="InterPro" id="IPR013216">
    <property type="entry name" value="Methyltransf_11"/>
</dbReference>
<organism evidence="2">
    <name type="scientific">Caldiarchaeum subterraneum</name>
    <dbReference type="NCBI Taxonomy" id="311458"/>
    <lineage>
        <taxon>Archaea</taxon>
        <taxon>Nitrososphaerota</taxon>
        <taxon>Candidatus Caldarchaeales</taxon>
        <taxon>Candidatus Caldarchaeaceae</taxon>
        <taxon>Candidatus Caldarchaeum</taxon>
    </lineage>
</organism>
<gene>
    <name evidence="2" type="ORF">ENM42_00700</name>
</gene>
<feature type="domain" description="Methyltransferase type 11" evidence="1">
    <location>
        <begin position="31"/>
        <end position="112"/>
    </location>
</feature>